<dbReference type="STRING" id="1403537.Q428_05060"/>
<dbReference type="PANTHER" id="PTHR30619">
    <property type="entry name" value="DNA INTERNALIZATION/COMPETENCE PROTEIN COMEC/REC2"/>
    <property type="match status" value="1"/>
</dbReference>
<sequence>MKKFRIIVILTVLVFLAACSNITLDTQEKEIKDAYNNLEVSFIDVGQGDAILIKTPKDKYVLIDSGSQNNEKEFIEYLNKNKIDTFSAVIATHPHEDHIGNLDYVIRQYDILNIYMPKVTANTASFKNLMEEIKNKELKIKKAEAGVSFTIDGVEFLFLAPNKEKYKDLNNYSAVVKVTYKDKSFLMMGDAEKLSEYEIIDRSFDVKADVIKIGHHGSTSSTSKKFLKLVNPEYAVIMCGKGNDYGHPHRETIELLKKSNINIYRTDIYGTIKFIVDGKTLKINTNN</sequence>
<dbReference type="Proteomes" id="UP000019681">
    <property type="component" value="Unassembled WGS sequence"/>
</dbReference>
<keyword evidence="4" id="KW-1185">Reference proteome</keyword>
<comment type="caution">
    <text evidence="3">The sequence shown here is derived from an EMBL/GenBank/DDBJ whole genome shotgun (WGS) entry which is preliminary data.</text>
</comment>
<name>A0A017RX95_9CLOT</name>
<dbReference type="EMBL" id="AZQP01000010">
    <property type="protein sequence ID" value="EYE89009.1"/>
    <property type="molecule type" value="Genomic_DNA"/>
</dbReference>
<feature type="domain" description="Metallo-beta-lactamase" evidence="2">
    <location>
        <begin position="47"/>
        <end position="241"/>
    </location>
</feature>
<dbReference type="OrthoDB" id="9761531at2"/>
<proteinExistence type="predicted"/>
<keyword evidence="1" id="KW-0732">Signal</keyword>
<dbReference type="Gene3D" id="3.60.15.10">
    <property type="entry name" value="Ribonuclease Z/Hydroxyacylglutathione hydrolase-like"/>
    <property type="match status" value="1"/>
</dbReference>
<dbReference type="RefSeq" id="WP_035378732.1">
    <property type="nucleotide sequence ID" value="NZ_AZQP01000010.1"/>
</dbReference>
<dbReference type="Pfam" id="PF00753">
    <property type="entry name" value="Lactamase_B"/>
    <property type="match status" value="1"/>
</dbReference>
<dbReference type="InterPro" id="IPR035681">
    <property type="entry name" value="ComA-like_MBL"/>
</dbReference>
<reference evidence="3 4" key="1">
    <citation type="journal article" date="2014" name="Genome Announc.">
        <title>Draft Genome Sequence of Fervidicella metallireducens Strain AeBT, an Iron-Reducing Thermoanaerobe from the Great Artesian Basin.</title>
        <authorList>
            <person name="Patel B.K."/>
        </authorList>
    </citation>
    <scope>NUCLEOTIDE SEQUENCE [LARGE SCALE GENOMIC DNA]</scope>
    <source>
        <strain evidence="3 4">AeB</strain>
    </source>
</reference>
<dbReference type="InterPro" id="IPR052159">
    <property type="entry name" value="Competence_DNA_uptake"/>
</dbReference>
<dbReference type="InterPro" id="IPR036866">
    <property type="entry name" value="RibonucZ/Hydroxyglut_hydro"/>
</dbReference>
<dbReference type="CDD" id="cd07731">
    <property type="entry name" value="ComA-like_MBL-fold"/>
    <property type="match status" value="1"/>
</dbReference>
<gene>
    <name evidence="3" type="ORF">Q428_05060</name>
</gene>
<accession>A0A017RX95</accession>
<dbReference type="SMART" id="SM00849">
    <property type="entry name" value="Lactamase_B"/>
    <property type="match status" value="1"/>
</dbReference>
<dbReference type="InterPro" id="IPR001279">
    <property type="entry name" value="Metallo-B-lactamas"/>
</dbReference>
<organism evidence="3 4">
    <name type="scientific">Fervidicella metallireducens AeB</name>
    <dbReference type="NCBI Taxonomy" id="1403537"/>
    <lineage>
        <taxon>Bacteria</taxon>
        <taxon>Bacillati</taxon>
        <taxon>Bacillota</taxon>
        <taxon>Clostridia</taxon>
        <taxon>Eubacteriales</taxon>
        <taxon>Clostridiaceae</taxon>
        <taxon>Fervidicella</taxon>
    </lineage>
</organism>
<dbReference type="PROSITE" id="PS51257">
    <property type="entry name" value="PROKAR_LIPOPROTEIN"/>
    <property type="match status" value="1"/>
</dbReference>
<dbReference type="SUPFAM" id="SSF56281">
    <property type="entry name" value="Metallo-hydrolase/oxidoreductase"/>
    <property type="match status" value="1"/>
</dbReference>
<protein>
    <submittedName>
        <fullName evidence="3">Beta-lactamase</fullName>
    </submittedName>
</protein>
<feature type="signal peptide" evidence="1">
    <location>
        <begin position="1"/>
        <end position="20"/>
    </location>
</feature>
<evidence type="ECO:0000259" key="2">
    <source>
        <dbReference type="SMART" id="SM00849"/>
    </source>
</evidence>
<dbReference type="PANTHER" id="PTHR30619:SF7">
    <property type="entry name" value="BETA-LACTAMASE DOMAIN PROTEIN"/>
    <property type="match status" value="1"/>
</dbReference>
<evidence type="ECO:0000313" key="4">
    <source>
        <dbReference type="Proteomes" id="UP000019681"/>
    </source>
</evidence>
<evidence type="ECO:0000313" key="3">
    <source>
        <dbReference type="EMBL" id="EYE89009.1"/>
    </source>
</evidence>
<feature type="chain" id="PRO_5038660561" evidence="1">
    <location>
        <begin position="21"/>
        <end position="287"/>
    </location>
</feature>
<dbReference type="AlphaFoldDB" id="A0A017RX95"/>
<evidence type="ECO:0000256" key="1">
    <source>
        <dbReference type="SAM" id="SignalP"/>
    </source>
</evidence>